<sequence>MFVGIPVHAVELTQVESDRMVGDLKFGVLKGTDAYGNKYYEDLSLPFGQHRWVEYSNIHDFDATMIQPEWHGWMHHTQRGYKVGSRMTGPEDPDLYYKQPGHPLSPDADEKGARFKDDKGVIQQKFDQ</sequence>
<evidence type="ECO:0000256" key="2">
    <source>
        <dbReference type="RuleBase" id="RU363103"/>
    </source>
</evidence>
<protein>
    <recommendedName>
        <fullName evidence="2">NADH dehydrogenase [ubiquinone] 1 alpha subcomplex subunit 12</fullName>
    </recommendedName>
</protein>
<dbReference type="PANTHER" id="PTHR12910">
    <property type="entry name" value="NADH-UBIQUINONE OXIDOREDUCTASE SUBUNIT B17.2"/>
    <property type="match status" value="1"/>
</dbReference>
<proteinExistence type="inferred from homology"/>
<dbReference type="Proteomes" id="UP001497444">
    <property type="component" value="Unassembled WGS sequence"/>
</dbReference>
<reference evidence="4" key="1">
    <citation type="submission" date="2024-02" db="EMBL/GenBank/DDBJ databases">
        <authorList>
            <consortium name="ELIXIR-Norway"/>
            <consortium name="Elixir Norway"/>
        </authorList>
    </citation>
    <scope>NUCLEOTIDE SEQUENCE</scope>
</reference>
<keyword evidence="2" id="KW-0679">Respiratory chain</keyword>
<keyword evidence="2" id="KW-0249">Electron transport</keyword>
<keyword evidence="5" id="KW-1185">Reference proteome</keyword>
<dbReference type="Pfam" id="PF05071">
    <property type="entry name" value="NDUFA12"/>
    <property type="match status" value="1"/>
</dbReference>
<accession>A0ABP0VBW6</accession>
<keyword evidence="2" id="KW-0472">Membrane</keyword>
<comment type="similarity">
    <text evidence="1 2">Belongs to the complex I NDUFA12 subunit family.</text>
</comment>
<comment type="function">
    <text evidence="2">Accessory subunit of the mitochondrial membrane respiratory chain NADH dehydrogenase (Complex I), that is believed not to be involved in catalysis. Complex I functions in the transfer of electrons from NADH to the respiratory chain. The immediate electron acceptor for the enzyme is believed to be ubiquinone.</text>
</comment>
<evidence type="ECO:0000256" key="3">
    <source>
        <dbReference type="SAM" id="MobiDB-lite"/>
    </source>
</evidence>
<dbReference type="PANTHER" id="PTHR12910:SF2">
    <property type="entry name" value="NADH DEHYDROGENASE [UBIQUINONE] 1 ALPHA SUBCOMPLEX SUBUNIT 12"/>
    <property type="match status" value="1"/>
</dbReference>
<comment type="caution">
    <text evidence="4">The sequence shown here is derived from an EMBL/GenBank/DDBJ whole genome shotgun (WGS) entry which is preliminary data.</text>
</comment>
<evidence type="ECO:0000256" key="1">
    <source>
        <dbReference type="ARBA" id="ARBA00007355"/>
    </source>
</evidence>
<dbReference type="InterPro" id="IPR007763">
    <property type="entry name" value="NDUFA12"/>
</dbReference>
<organism evidence="4 5">
    <name type="scientific">Sphagnum jensenii</name>
    <dbReference type="NCBI Taxonomy" id="128206"/>
    <lineage>
        <taxon>Eukaryota</taxon>
        <taxon>Viridiplantae</taxon>
        <taxon>Streptophyta</taxon>
        <taxon>Embryophyta</taxon>
        <taxon>Bryophyta</taxon>
        <taxon>Sphagnophytina</taxon>
        <taxon>Sphagnopsida</taxon>
        <taxon>Sphagnales</taxon>
        <taxon>Sphagnaceae</taxon>
        <taxon>Sphagnum</taxon>
    </lineage>
</organism>
<keyword evidence="2" id="KW-0999">Mitochondrion inner membrane</keyword>
<keyword evidence="2" id="KW-0813">Transport</keyword>
<name>A0ABP0VBW6_9BRYO</name>
<keyword evidence="2" id="KW-0496">Mitochondrion</keyword>
<dbReference type="EMBL" id="CAXAQS010000376">
    <property type="protein sequence ID" value="CAK9251398.1"/>
    <property type="molecule type" value="Genomic_DNA"/>
</dbReference>
<evidence type="ECO:0000313" key="4">
    <source>
        <dbReference type="EMBL" id="CAK9251398.1"/>
    </source>
</evidence>
<feature type="region of interest" description="Disordered" evidence="3">
    <location>
        <begin position="82"/>
        <end position="113"/>
    </location>
</feature>
<comment type="subcellular location">
    <subcellularLocation>
        <location evidence="2">Mitochondrion inner membrane</location>
        <topology evidence="2">Peripheral membrane protein</topology>
        <orientation evidence="2">Matrix side</orientation>
    </subcellularLocation>
</comment>
<gene>
    <name evidence="4" type="ORF">CSSPJE1EN1_LOCUS26776</name>
</gene>
<evidence type="ECO:0000313" key="5">
    <source>
        <dbReference type="Proteomes" id="UP001497444"/>
    </source>
</evidence>